<reference evidence="2 3" key="1">
    <citation type="submission" date="2015-11" db="EMBL/GenBank/DDBJ databases">
        <title>Genome sequences of Lysobacter enzymogenes strain C3 and Lysobacter antibioticus ATCC 29479.</title>
        <authorList>
            <person name="Kobayashi D.Y."/>
        </authorList>
    </citation>
    <scope>NUCLEOTIDE SEQUENCE [LARGE SCALE GENOMIC DNA]</scope>
    <source>
        <strain evidence="2 3">C3</strain>
    </source>
</reference>
<dbReference type="KEGG" id="lez:GLE_3616"/>
<gene>
    <name evidence="2" type="ORF">GLE_3616</name>
</gene>
<name>A0A0S2DK96_LYSEN</name>
<organism evidence="2 3">
    <name type="scientific">Lysobacter enzymogenes</name>
    <dbReference type="NCBI Taxonomy" id="69"/>
    <lineage>
        <taxon>Bacteria</taxon>
        <taxon>Pseudomonadati</taxon>
        <taxon>Pseudomonadota</taxon>
        <taxon>Gammaproteobacteria</taxon>
        <taxon>Lysobacterales</taxon>
        <taxon>Lysobacteraceae</taxon>
        <taxon>Lysobacter</taxon>
    </lineage>
</organism>
<feature type="region of interest" description="Disordered" evidence="1">
    <location>
        <begin position="1"/>
        <end position="40"/>
    </location>
</feature>
<dbReference type="STRING" id="69.GLE_3616"/>
<protein>
    <submittedName>
        <fullName evidence="2">Uncharacterized protein</fullName>
    </submittedName>
</protein>
<evidence type="ECO:0000313" key="2">
    <source>
        <dbReference type="EMBL" id="ALN58960.1"/>
    </source>
</evidence>
<dbReference type="EMBL" id="CP013140">
    <property type="protein sequence ID" value="ALN58960.1"/>
    <property type="molecule type" value="Genomic_DNA"/>
</dbReference>
<dbReference type="PATRIC" id="fig|69.6.peg.3560"/>
<accession>A0A0S2DK96</accession>
<dbReference type="AlphaFoldDB" id="A0A0S2DK96"/>
<proteinExistence type="predicted"/>
<dbReference type="Proteomes" id="UP000061569">
    <property type="component" value="Chromosome"/>
</dbReference>
<sequence>MAGSFGRRQGAAPACGQDRGPAGRGQGADRRGGSAGRGSATACAVLRLSRGADKAFRAGRL</sequence>
<evidence type="ECO:0000256" key="1">
    <source>
        <dbReference type="SAM" id="MobiDB-lite"/>
    </source>
</evidence>
<evidence type="ECO:0000313" key="3">
    <source>
        <dbReference type="Proteomes" id="UP000061569"/>
    </source>
</evidence>